<proteinExistence type="predicted"/>
<dbReference type="Proteomes" id="UP001066276">
    <property type="component" value="Chromosome 6"/>
</dbReference>
<comment type="caution">
    <text evidence="2">The sequence shown here is derived from an EMBL/GenBank/DDBJ whole genome shotgun (WGS) entry which is preliminary data.</text>
</comment>
<evidence type="ECO:0000313" key="3">
    <source>
        <dbReference type="Proteomes" id="UP001066276"/>
    </source>
</evidence>
<feature type="region of interest" description="Disordered" evidence="1">
    <location>
        <begin position="1"/>
        <end position="45"/>
    </location>
</feature>
<keyword evidence="3" id="KW-1185">Reference proteome</keyword>
<feature type="region of interest" description="Disordered" evidence="1">
    <location>
        <begin position="63"/>
        <end position="94"/>
    </location>
</feature>
<feature type="compositionally biased region" description="Basic and acidic residues" evidence="1">
    <location>
        <begin position="29"/>
        <end position="44"/>
    </location>
</feature>
<name>A0AAV7QUP8_PLEWA</name>
<evidence type="ECO:0000256" key="1">
    <source>
        <dbReference type="SAM" id="MobiDB-lite"/>
    </source>
</evidence>
<dbReference type="AlphaFoldDB" id="A0AAV7QUP8"/>
<dbReference type="EMBL" id="JANPWB010000010">
    <property type="protein sequence ID" value="KAJ1142915.1"/>
    <property type="molecule type" value="Genomic_DNA"/>
</dbReference>
<organism evidence="2 3">
    <name type="scientific">Pleurodeles waltl</name>
    <name type="common">Iberian ribbed newt</name>
    <dbReference type="NCBI Taxonomy" id="8319"/>
    <lineage>
        <taxon>Eukaryota</taxon>
        <taxon>Metazoa</taxon>
        <taxon>Chordata</taxon>
        <taxon>Craniata</taxon>
        <taxon>Vertebrata</taxon>
        <taxon>Euteleostomi</taxon>
        <taxon>Amphibia</taxon>
        <taxon>Batrachia</taxon>
        <taxon>Caudata</taxon>
        <taxon>Salamandroidea</taxon>
        <taxon>Salamandridae</taxon>
        <taxon>Pleurodelinae</taxon>
        <taxon>Pleurodeles</taxon>
    </lineage>
</organism>
<reference evidence="2" key="1">
    <citation type="journal article" date="2022" name="bioRxiv">
        <title>Sequencing and chromosome-scale assembly of the giantPleurodeles waltlgenome.</title>
        <authorList>
            <person name="Brown T."/>
            <person name="Elewa A."/>
            <person name="Iarovenko S."/>
            <person name="Subramanian E."/>
            <person name="Araus A.J."/>
            <person name="Petzold A."/>
            <person name="Susuki M."/>
            <person name="Suzuki K.-i.T."/>
            <person name="Hayashi T."/>
            <person name="Toyoda A."/>
            <person name="Oliveira C."/>
            <person name="Osipova E."/>
            <person name="Leigh N.D."/>
            <person name="Simon A."/>
            <person name="Yun M.H."/>
        </authorList>
    </citation>
    <scope>NUCLEOTIDE SEQUENCE</scope>
    <source>
        <strain evidence="2">20211129_DDA</strain>
        <tissue evidence="2">Liver</tissue>
    </source>
</reference>
<evidence type="ECO:0000313" key="2">
    <source>
        <dbReference type="EMBL" id="KAJ1142915.1"/>
    </source>
</evidence>
<protein>
    <submittedName>
        <fullName evidence="2">Uncharacterized protein</fullName>
    </submittedName>
</protein>
<gene>
    <name evidence="2" type="ORF">NDU88_009227</name>
</gene>
<sequence length="140" mass="15889">MGLRMSFRQYQQTGRRASGAPAFRRRQPRNLDRGRRFSAPDDFRGSWGAARGVTSSLRMTAQSPRTFEAPPQEVPPYSAVEPQTGRERARQTRCEAPKRLAERNAKVISRAPKTEAVFRRLLGRRLRRTVSGLQDAVYGS</sequence>
<feature type="compositionally biased region" description="Basic and acidic residues" evidence="1">
    <location>
        <begin position="84"/>
        <end position="94"/>
    </location>
</feature>
<accession>A0AAV7QUP8</accession>